<dbReference type="Proteomes" id="UP000006753">
    <property type="component" value="Unassembled WGS sequence"/>
</dbReference>
<reference evidence="1 2" key="1">
    <citation type="journal article" date="2012" name="BMC Genomics">
        <title>Sequencing the genome of Marssonina brunnea reveals fungus-poplar co-evolution.</title>
        <authorList>
            <person name="Zhu S."/>
            <person name="Cao Y.-Z."/>
            <person name="Jiang C."/>
            <person name="Tan B.-Y."/>
            <person name="Wang Z."/>
            <person name="Feng S."/>
            <person name="Zhang L."/>
            <person name="Su X.-H."/>
            <person name="Brejova B."/>
            <person name="Vinar T."/>
            <person name="Xu M."/>
            <person name="Wang M.-X."/>
            <person name="Zhang S.-G."/>
            <person name="Huang M.-R."/>
            <person name="Wu R."/>
            <person name="Zhou Y."/>
        </authorList>
    </citation>
    <scope>NUCLEOTIDE SEQUENCE [LARGE SCALE GENOMIC DNA]</scope>
    <source>
        <strain evidence="1 2">MB_m1</strain>
    </source>
</reference>
<dbReference type="InParanoid" id="K1WAG3"/>
<evidence type="ECO:0000313" key="1">
    <source>
        <dbReference type="EMBL" id="EKD14245.1"/>
    </source>
</evidence>
<dbReference type="OrthoDB" id="10452767at2759"/>
<sequence length="308" mass="33385">MSSLPLPPPSPPPSQTIFGLNLSTVESSTRARYTQADNAKLGLFVRTDAAFLAFLDLYGRPTITHLRAASFDIRGLLAMFGCTVTADTRTSDGRFVLPILKEKVYSKLKRVLEAEEKNEKEGDGGKKEEIVTRAGTLAAKKRGVLPVAKTNGRDGALEFAVNAVNAKNAINAIYALNTPSTMAVAHGNGNGGVWSATENDNTNTNKGNSNSHGIANSQGDETGLFEREDATNMGVAQPKSFFNRGNDIVLPTTERILETTKHSEFHLTSQDLRDMIQALRAEQDEIAKMKMGVADRFIRRAGTAEVEE</sequence>
<dbReference type="KEGG" id="mbe:MBM_07475"/>
<dbReference type="AlphaFoldDB" id="K1WAG3"/>
<accession>K1WAG3</accession>
<dbReference type="EMBL" id="JH921446">
    <property type="protein sequence ID" value="EKD14245.1"/>
    <property type="molecule type" value="Genomic_DNA"/>
</dbReference>
<evidence type="ECO:0000313" key="2">
    <source>
        <dbReference type="Proteomes" id="UP000006753"/>
    </source>
</evidence>
<proteinExistence type="predicted"/>
<keyword evidence="2" id="KW-1185">Reference proteome</keyword>
<name>K1WAG3_MARBU</name>
<organism evidence="1 2">
    <name type="scientific">Marssonina brunnea f. sp. multigermtubi (strain MB_m1)</name>
    <name type="common">Marssonina leaf spot fungus</name>
    <dbReference type="NCBI Taxonomy" id="1072389"/>
    <lineage>
        <taxon>Eukaryota</taxon>
        <taxon>Fungi</taxon>
        <taxon>Dikarya</taxon>
        <taxon>Ascomycota</taxon>
        <taxon>Pezizomycotina</taxon>
        <taxon>Leotiomycetes</taxon>
        <taxon>Helotiales</taxon>
        <taxon>Drepanopezizaceae</taxon>
        <taxon>Drepanopeziza</taxon>
    </lineage>
</organism>
<gene>
    <name evidence="1" type="ORF">MBM_07475</name>
</gene>
<dbReference type="HOGENOM" id="CLU_903378_0_0_1"/>
<dbReference type="GeneID" id="18763410"/>
<protein>
    <submittedName>
        <fullName evidence="1">Uncharacterized protein</fullName>
    </submittedName>
</protein>